<evidence type="ECO:0000313" key="2">
    <source>
        <dbReference type="Proteomes" id="UP001162131"/>
    </source>
</evidence>
<organism evidence="1 2">
    <name type="scientific">Blepharisma stoltei</name>
    <dbReference type="NCBI Taxonomy" id="1481888"/>
    <lineage>
        <taxon>Eukaryota</taxon>
        <taxon>Sar</taxon>
        <taxon>Alveolata</taxon>
        <taxon>Ciliophora</taxon>
        <taxon>Postciliodesmatophora</taxon>
        <taxon>Heterotrichea</taxon>
        <taxon>Heterotrichida</taxon>
        <taxon>Blepharismidae</taxon>
        <taxon>Blepharisma</taxon>
    </lineage>
</organism>
<keyword evidence="2" id="KW-1185">Reference proteome</keyword>
<dbReference type="Proteomes" id="UP001162131">
    <property type="component" value="Unassembled WGS sequence"/>
</dbReference>
<name>A0AAU9JLC3_9CILI</name>
<protein>
    <submittedName>
        <fullName evidence="1">Uncharacterized protein</fullName>
    </submittedName>
</protein>
<accession>A0AAU9JLC3</accession>
<proteinExistence type="predicted"/>
<evidence type="ECO:0000313" key="1">
    <source>
        <dbReference type="EMBL" id="CAG9326420.1"/>
    </source>
</evidence>
<gene>
    <name evidence="1" type="ORF">BSTOLATCC_MIC40847</name>
</gene>
<reference evidence="1" key="1">
    <citation type="submission" date="2021-09" db="EMBL/GenBank/DDBJ databases">
        <authorList>
            <consortium name="AG Swart"/>
            <person name="Singh M."/>
            <person name="Singh A."/>
            <person name="Seah K."/>
            <person name="Emmerich C."/>
        </authorList>
    </citation>
    <scope>NUCLEOTIDE SEQUENCE</scope>
    <source>
        <strain evidence="1">ATCC30299</strain>
    </source>
</reference>
<dbReference type="EMBL" id="CAJZBQ010000040">
    <property type="protein sequence ID" value="CAG9326420.1"/>
    <property type="molecule type" value="Genomic_DNA"/>
</dbReference>
<comment type="caution">
    <text evidence="1">The sequence shown here is derived from an EMBL/GenBank/DDBJ whole genome shotgun (WGS) entry which is preliminary data.</text>
</comment>
<sequence>MNVEPLNSWGDSFWKRHLKYLWWLKYVVFYSLDLIEDKFKIPELSIILGATYILEVNIKILGLYSFGDYCYDFKDVVAI</sequence>
<dbReference type="AlphaFoldDB" id="A0AAU9JLC3"/>